<evidence type="ECO:0008006" key="3">
    <source>
        <dbReference type="Google" id="ProtNLM"/>
    </source>
</evidence>
<organism evidence="1 2">
    <name type="scientific">Phytohabitans rumicis</name>
    <dbReference type="NCBI Taxonomy" id="1076125"/>
    <lineage>
        <taxon>Bacteria</taxon>
        <taxon>Bacillati</taxon>
        <taxon>Actinomycetota</taxon>
        <taxon>Actinomycetes</taxon>
        <taxon>Micromonosporales</taxon>
        <taxon>Micromonosporaceae</taxon>
    </lineage>
</organism>
<dbReference type="EMBL" id="BLPG01000001">
    <property type="protein sequence ID" value="GFJ86476.1"/>
    <property type="molecule type" value="Genomic_DNA"/>
</dbReference>
<dbReference type="Gene3D" id="3.10.450.50">
    <property type="match status" value="1"/>
</dbReference>
<name>A0A6V8KXA8_9ACTN</name>
<evidence type="ECO:0000313" key="2">
    <source>
        <dbReference type="Proteomes" id="UP000482960"/>
    </source>
</evidence>
<gene>
    <name evidence="1" type="ORF">Prum_001180</name>
</gene>
<proteinExistence type="predicted"/>
<protein>
    <recommendedName>
        <fullName evidence="3">SnoaL-like domain-containing protein</fullName>
    </recommendedName>
</protein>
<sequence length="114" mass="12584">MVLREYLACMDSSDPDKALDWVEPDFQFLIALPGREVTGRSRDDFAAYIAGRAATERVHHVLRAAADGDFETVYGVVTDAGERVGAFHSAAVVSPAGRMARYQAYFSTSFELFE</sequence>
<dbReference type="Proteomes" id="UP000482960">
    <property type="component" value="Unassembled WGS sequence"/>
</dbReference>
<evidence type="ECO:0000313" key="1">
    <source>
        <dbReference type="EMBL" id="GFJ86476.1"/>
    </source>
</evidence>
<dbReference type="InterPro" id="IPR032710">
    <property type="entry name" value="NTF2-like_dom_sf"/>
</dbReference>
<accession>A0A6V8KXA8</accession>
<comment type="caution">
    <text evidence="1">The sequence shown here is derived from an EMBL/GenBank/DDBJ whole genome shotgun (WGS) entry which is preliminary data.</text>
</comment>
<reference evidence="1 2" key="2">
    <citation type="submission" date="2020-03" db="EMBL/GenBank/DDBJ databases">
        <authorList>
            <person name="Ichikawa N."/>
            <person name="Kimura A."/>
            <person name="Kitahashi Y."/>
            <person name="Uohara A."/>
        </authorList>
    </citation>
    <scope>NUCLEOTIDE SEQUENCE [LARGE SCALE GENOMIC DNA]</scope>
    <source>
        <strain evidence="1 2">NBRC 108638</strain>
    </source>
</reference>
<dbReference type="RefSeq" id="WP_173072962.1">
    <property type="nucleotide sequence ID" value="NZ_BAABJB010000008.1"/>
</dbReference>
<keyword evidence="2" id="KW-1185">Reference proteome</keyword>
<dbReference type="AlphaFoldDB" id="A0A6V8KXA8"/>
<dbReference type="SUPFAM" id="SSF54427">
    <property type="entry name" value="NTF2-like"/>
    <property type="match status" value="1"/>
</dbReference>
<reference evidence="1 2" key="1">
    <citation type="submission" date="2020-03" db="EMBL/GenBank/DDBJ databases">
        <title>Whole genome shotgun sequence of Phytohabitans rumicis NBRC 108638.</title>
        <authorList>
            <person name="Komaki H."/>
            <person name="Tamura T."/>
        </authorList>
    </citation>
    <scope>NUCLEOTIDE SEQUENCE [LARGE SCALE GENOMIC DNA]</scope>
    <source>
        <strain evidence="1 2">NBRC 108638</strain>
    </source>
</reference>